<name>A0A8K0VVF4_9PLEO</name>
<proteinExistence type="inferred from homology"/>
<dbReference type="AlphaFoldDB" id="A0A8K0VVF4"/>
<comment type="subunit">
    <text evidence="4">Binds to mitochondrial small subunit 15S rRNA.</text>
</comment>
<reference evidence="7" key="1">
    <citation type="journal article" date="2021" name="Nat. Commun.">
        <title>Genetic determinants of endophytism in the Arabidopsis root mycobiome.</title>
        <authorList>
            <person name="Mesny F."/>
            <person name="Miyauchi S."/>
            <person name="Thiergart T."/>
            <person name="Pickel B."/>
            <person name="Atanasova L."/>
            <person name="Karlsson M."/>
            <person name="Huettel B."/>
            <person name="Barry K.W."/>
            <person name="Haridas S."/>
            <person name="Chen C."/>
            <person name="Bauer D."/>
            <person name="Andreopoulos W."/>
            <person name="Pangilinan J."/>
            <person name="LaButti K."/>
            <person name="Riley R."/>
            <person name="Lipzen A."/>
            <person name="Clum A."/>
            <person name="Drula E."/>
            <person name="Henrissat B."/>
            <person name="Kohler A."/>
            <person name="Grigoriev I.V."/>
            <person name="Martin F.M."/>
            <person name="Hacquard S."/>
        </authorList>
    </citation>
    <scope>NUCLEOTIDE SEQUENCE</scope>
    <source>
        <strain evidence="7">MPI-SDFR-AT-0120</strain>
    </source>
</reference>
<evidence type="ECO:0000256" key="4">
    <source>
        <dbReference type="ARBA" id="ARBA00044511"/>
    </source>
</evidence>
<dbReference type="EMBL" id="JAGMVJ010000015">
    <property type="protein sequence ID" value="KAH7080922.1"/>
    <property type="molecule type" value="Genomic_DNA"/>
</dbReference>
<feature type="region of interest" description="Disordered" evidence="6">
    <location>
        <begin position="886"/>
        <end position="953"/>
    </location>
</feature>
<dbReference type="PROSITE" id="PS51375">
    <property type="entry name" value="PPR"/>
    <property type="match status" value="3"/>
</dbReference>
<evidence type="ECO:0000256" key="5">
    <source>
        <dbReference type="PROSITE-ProRule" id="PRU00708"/>
    </source>
</evidence>
<evidence type="ECO:0000313" key="7">
    <source>
        <dbReference type="EMBL" id="KAH7080922.1"/>
    </source>
</evidence>
<evidence type="ECO:0008006" key="9">
    <source>
        <dbReference type="Google" id="ProtNLM"/>
    </source>
</evidence>
<feature type="region of interest" description="Disordered" evidence="6">
    <location>
        <begin position="34"/>
        <end position="112"/>
    </location>
</feature>
<feature type="compositionally biased region" description="Polar residues" evidence="6">
    <location>
        <begin position="902"/>
        <end position="917"/>
    </location>
</feature>
<comment type="function">
    <text evidence="3">Regulates mitochondrial small subunit maturation by controlling 15S rRNA 5'-end processing. Localizes to the 5' precursor of the 15S rRNA in a position that is subsequently occupied by mS47 in the mature yeast mtSSU. Uses structure and sequence-specific RNA recognition, binding to a single-stranded region of the precursor and specifically recognizing bases -6 to -1. The exchange of Ccm1 for mS47 is coupled to the irreversible removal of precursor rRNA that is accompanied by conformational changes of the mitoribosomal proteins uS5m and mS26. These conformational changes signal completion of 5'-end rRNA processing through protection of the mature 5'-end of the 15S rRNA and stabilization of mS47. The removal of the 5' precursor together with the dissociation of Ccm1 may be catalyzed by the 5'-3' exoribonuclease Pet127. Involved in the specific removal of group I introns in mitochondrial encoded transcripts.</text>
</comment>
<evidence type="ECO:0000256" key="2">
    <source>
        <dbReference type="ARBA" id="ARBA00022737"/>
    </source>
</evidence>
<keyword evidence="8" id="KW-1185">Reference proteome</keyword>
<dbReference type="Gene3D" id="1.25.40.10">
    <property type="entry name" value="Tetratricopeptide repeat domain"/>
    <property type="match status" value="3"/>
</dbReference>
<dbReference type="Pfam" id="PF13041">
    <property type="entry name" value="PPR_2"/>
    <property type="match status" value="1"/>
</dbReference>
<protein>
    <recommendedName>
        <fullName evidence="9">Pentatricopeptide repeat protein</fullName>
    </recommendedName>
</protein>
<gene>
    <name evidence="7" type="ORF">FB567DRAFT_116248</name>
</gene>
<comment type="similarity">
    <text evidence="1">Belongs to the CCM1 family.</text>
</comment>
<comment type="caution">
    <text evidence="7">The sequence shown here is derived from an EMBL/GenBank/DDBJ whole genome shotgun (WGS) entry which is preliminary data.</text>
</comment>
<dbReference type="InterPro" id="IPR011990">
    <property type="entry name" value="TPR-like_helical_dom_sf"/>
</dbReference>
<feature type="repeat" description="PPR" evidence="5">
    <location>
        <begin position="455"/>
        <end position="489"/>
    </location>
</feature>
<feature type="compositionally biased region" description="Basic and acidic residues" evidence="6">
    <location>
        <begin position="934"/>
        <end position="953"/>
    </location>
</feature>
<dbReference type="InterPro" id="IPR002885">
    <property type="entry name" value="PPR_rpt"/>
</dbReference>
<dbReference type="Proteomes" id="UP000813461">
    <property type="component" value="Unassembled WGS sequence"/>
</dbReference>
<organism evidence="7 8">
    <name type="scientific">Paraphoma chrysanthemicola</name>
    <dbReference type="NCBI Taxonomy" id="798071"/>
    <lineage>
        <taxon>Eukaryota</taxon>
        <taxon>Fungi</taxon>
        <taxon>Dikarya</taxon>
        <taxon>Ascomycota</taxon>
        <taxon>Pezizomycotina</taxon>
        <taxon>Dothideomycetes</taxon>
        <taxon>Pleosporomycetidae</taxon>
        <taxon>Pleosporales</taxon>
        <taxon>Pleosporineae</taxon>
        <taxon>Phaeosphaeriaceae</taxon>
        <taxon>Paraphoma</taxon>
    </lineage>
</organism>
<feature type="repeat" description="PPR" evidence="5">
    <location>
        <begin position="628"/>
        <end position="662"/>
    </location>
</feature>
<dbReference type="PANTHER" id="PTHR47447:SF24">
    <property type="entry name" value="PENTATRICOPEPTIDE REPEAT-CONTAINING PROTEIN"/>
    <property type="match status" value="1"/>
</dbReference>
<dbReference type="OrthoDB" id="185373at2759"/>
<dbReference type="NCBIfam" id="TIGR00756">
    <property type="entry name" value="PPR"/>
    <property type="match status" value="2"/>
</dbReference>
<evidence type="ECO:0000313" key="8">
    <source>
        <dbReference type="Proteomes" id="UP000813461"/>
    </source>
</evidence>
<keyword evidence="2" id="KW-0677">Repeat</keyword>
<feature type="repeat" description="PPR" evidence="5">
    <location>
        <begin position="490"/>
        <end position="524"/>
    </location>
</feature>
<evidence type="ECO:0000256" key="6">
    <source>
        <dbReference type="SAM" id="MobiDB-lite"/>
    </source>
</evidence>
<dbReference type="Pfam" id="PF13812">
    <property type="entry name" value="PPR_3"/>
    <property type="match status" value="1"/>
</dbReference>
<evidence type="ECO:0000256" key="3">
    <source>
        <dbReference type="ARBA" id="ARBA00044493"/>
    </source>
</evidence>
<dbReference type="PANTHER" id="PTHR47447">
    <property type="entry name" value="OS03G0856100 PROTEIN"/>
    <property type="match status" value="1"/>
</dbReference>
<evidence type="ECO:0000256" key="1">
    <source>
        <dbReference type="ARBA" id="ARBA00006192"/>
    </source>
</evidence>
<accession>A0A8K0VVF4</accession>
<sequence length="953" mass="106329">MLSSYICRQCRYRLSRRIAPARSLQWQPRATFFSLRQDKPPADDEPTQSALANEEPAGAGEGDVSQSRIPIRYEVERRQPQRSAGRYSKHVLDGPEENAETSSRHQRNTWEASNRATHEFPDGAAPGPAAAIDNALGGATRRERDVDRAWEIFEQNYTSRDCEALRKPSLTDGALLKKGRIFQSLLEAVNAKFCKTSTPPAVTPTMVLLKYEQLGIAPPEYWSRVALSYLTYRAIWAVNNPSPKASARDLPSLLLELSSVWRLFFQCKGLKKMTLDTIDTKWNLPAVDTLPEMYHSNNFTMRMQDFHPGLMGSPTLGFCAVYFYILSDAMNAVESLRQQAAPFLLFLERLLASSRVDAVLKETHTSSRFQDLPKDVQKDIVNEINNAPKMAISALGASGDTLTGPTTGDPAANIEAFHLKRIERAIESKASPRKFYGLWRAAEAEFTHNGVCAIPPRIYNAFLSGYMILFQAERCVEVWNHMIAHGIKPDVQSWVALLEGCEKSKDLNGLNGTWTRMLNSGIEPDNHAWTTRVHGLFSLRQVDLGLAALDDMGKRWLAAENAITSPQEKGGKKSRPTTKINNRVKPSVEAINGAITAVVQLPVMYHEKRIQLVQKILAWAGNFQIKPDAITYNSLIQLYLRAGNSAMAFKLLRQMEQEGIPGDAATYTMLISFALENTSFDSLNAKEQTEKIISLFNDVEANGQRLNAPIYGMAINRLLQRYSNHDAVRTIMQHMQERNVAPSAHVYTSLVKFYFQQDPPAITTVDSLVEQFFTAHRIATDRYLFDCVIEGYATHGEVGKMMSVLTRVSKRGGLPGWRALTAVIEALAQDGDIDRARSVVREVEHGTGVAQGGIMGPREAESKFWAAVRAHGVGLENARMGDMMNTGALSGRRDATEEQMMGQAQNKPSTEGESTTGIEHERDPPLPPIEDQEDVHGFLTDEHEDIHSRIQKP</sequence>